<dbReference type="RefSeq" id="WP_042085870.1">
    <property type="nucleotide sequence ID" value="NZ_BKCN01000005.1"/>
</dbReference>
<dbReference type="AlphaFoldDB" id="A0A5A7N6X4"/>
<dbReference type="PROSITE" id="PS51387">
    <property type="entry name" value="FAD_PCMH"/>
    <property type="match status" value="1"/>
</dbReference>
<dbReference type="SMART" id="SM01092">
    <property type="entry name" value="CO_deh_flav_C"/>
    <property type="match status" value="1"/>
</dbReference>
<dbReference type="GO" id="GO:0016491">
    <property type="term" value="F:oxidoreductase activity"/>
    <property type="evidence" value="ECO:0007669"/>
    <property type="project" value="UniProtKB-KW"/>
</dbReference>
<dbReference type="InterPro" id="IPR016169">
    <property type="entry name" value="FAD-bd_PCMH_sub2"/>
</dbReference>
<keyword evidence="3" id="KW-0560">Oxidoreductase</keyword>
<accession>A0A5A7N6X4</accession>
<dbReference type="Gene3D" id="3.30.390.50">
    <property type="entry name" value="CO dehydrogenase flavoprotein, C-terminal domain"/>
    <property type="match status" value="1"/>
</dbReference>
<keyword evidence="2" id="KW-0274">FAD</keyword>
<evidence type="ECO:0000313" key="5">
    <source>
        <dbReference type="EMBL" id="GER03737.1"/>
    </source>
</evidence>
<dbReference type="InterPro" id="IPR036683">
    <property type="entry name" value="CO_DH_flav_C_dom_sf"/>
</dbReference>
<dbReference type="InterPro" id="IPR051312">
    <property type="entry name" value="Diverse_Substr_Oxidored"/>
</dbReference>
<dbReference type="InterPro" id="IPR002346">
    <property type="entry name" value="Mopterin_DH_FAD-bd"/>
</dbReference>
<reference evidence="5 6" key="1">
    <citation type="submission" date="2019-09" db="EMBL/GenBank/DDBJ databases">
        <title>NBRP : Genome information of microbial organism related human and environment.</title>
        <authorList>
            <person name="Hattori M."/>
            <person name="Oshima K."/>
            <person name="Inaba H."/>
            <person name="Suda W."/>
            <person name="Sakamoto M."/>
            <person name="Iino T."/>
            <person name="Kitahara M."/>
            <person name="Oshida Y."/>
            <person name="Iida T."/>
            <person name="Kudo T."/>
            <person name="Itoh T."/>
            <person name="Ohkuma M."/>
        </authorList>
    </citation>
    <scope>NUCLEOTIDE SEQUENCE [LARGE SCALE GENOMIC DNA]</scope>
    <source>
        <strain evidence="5 6">Q-1</strain>
    </source>
</reference>
<keyword evidence="1" id="KW-0285">Flavoprotein</keyword>
<evidence type="ECO:0000256" key="3">
    <source>
        <dbReference type="ARBA" id="ARBA00023002"/>
    </source>
</evidence>
<dbReference type="GO" id="GO:0071949">
    <property type="term" value="F:FAD binding"/>
    <property type="evidence" value="ECO:0007669"/>
    <property type="project" value="InterPro"/>
</dbReference>
<dbReference type="Gene3D" id="3.30.43.10">
    <property type="entry name" value="Uridine Diphospho-n-acetylenolpyruvylglucosamine Reductase, domain 2"/>
    <property type="match status" value="1"/>
</dbReference>
<dbReference type="Proteomes" id="UP000324996">
    <property type="component" value="Unassembled WGS sequence"/>
</dbReference>
<gene>
    <name evidence="5" type="ORF">JCM17846_14190</name>
</gene>
<dbReference type="InterPro" id="IPR005107">
    <property type="entry name" value="CO_DH_flav_C"/>
</dbReference>
<dbReference type="SUPFAM" id="SSF56176">
    <property type="entry name" value="FAD-binding/transporter-associated domain-like"/>
    <property type="match status" value="1"/>
</dbReference>
<dbReference type="InterPro" id="IPR016167">
    <property type="entry name" value="FAD-bd_PCMH_sub1"/>
</dbReference>
<feature type="domain" description="FAD-binding PCMH-type" evidence="4">
    <location>
        <begin position="1"/>
        <end position="170"/>
    </location>
</feature>
<evidence type="ECO:0000256" key="2">
    <source>
        <dbReference type="ARBA" id="ARBA00022827"/>
    </source>
</evidence>
<dbReference type="InterPro" id="IPR036318">
    <property type="entry name" value="FAD-bd_PCMH-like_sf"/>
</dbReference>
<comment type="caution">
    <text evidence="5">The sequence shown here is derived from an EMBL/GenBank/DDBJ whole genome shotgun (WGS) entry which is preliminary data.</text>
</comment>
<proteinExistence type="predicted"/>
<dbReference type="PANTHER" id="PTHR42659">
    <property type="entry name" value="XANTHINE DEHYDROGENASE SUBUNIT C-RELATED"/>
    <property type="match status" value="1"/>
</dbReference>
<keyword evidence="6" id="KW-1185">Reference proteome</keyword>
<dbReference type="Pfam" id="PF00941">
    <property type="entry name" value="FAD_binding_5"/>
    <property type="match status" value="1"/>
</dbReference>
<sequence length="267" mass="28614">MYSFTYQKPDSVTAARSAFEAADDASYLAGGMTMIPTMKQRLAMPSDLLDLSAIPDLKQITMADDHLVLGAMCSHHQVAMAPQVWGSIPALAALAGAIGDQAVRYRGTMGGSVANNDPAADYPGAVLALDATIITDRREIAADDFFTGMFETALDAGELITAIRFKKPRRAAYMKFHHPASRYAIAGVFVAEFRTGVRLAVTGAGPVVHRLDDFEQALQKSFSPEALEPLRVDEAALNHDHHASAAYRAHLVKLMAQRAVKAAGIAS</sequence>
<evidence type="ECO:0000313" key="6">
    <source>
        <dbReference type="Proteomes" id="UP000324996"/>
    </source>
</evidence>
<dbReference type="Gene3D" id="3.30.465.10">
    <property type="match status" value="1"/>
</dbReference>
<evidence type="ECO:0000256" key="1">
    <source>
        <dbReference type="ARBA" id="ARBA00022630"/>
    </source>
</evidence>
<dbReference type="PANTHER" id="PTHR42659:SF2">
    <property type="entry name" value="XANTHINE DEHYDROGENASE SUBUNIT C-RELATED"/>
    <property type="match status" value="1"/>
</dbReference>
<evidence type="ECO:0000259" key="4">
    <source>
        <dbReference type="PROSITE" id="PS51387"/>
    </source>
</evidence>
<dbReference type="InterPro" id="IPR016166">
    <property type="entry name" value="FAD-bd_PCMH"/>
</dbReference>
<dbReference type="EMBL" id="BKCN01000005">
    <property type="protein sequence ID" value="GER03737.1"/>
    <property type="molecule type" value="Genomic_DNA"/>
</dbReference>
<protein>
    <submittedName>
        <fullName evidence="5">Carbon monoxide dehydrogenase</fullName>
    </submittedName>
</protein>
<organism evidence="5 6">
    <name type="scientific">Iodidimonas nitroreducens</name>
    <dbReference type="NCBI Taxonomy" id="1236968"/>
    <lineage>
        <taxon>Bacteria</taxon>
        <taxon>Pseudomonadati</taxon>
        <taxon>Pseudomonadota</taxon>
        <taxon>Alphaproteobacteria</taxon>
        <taxon>Iodidimonadales</taxon>
        <taxon>Iodidimonadaceae</taxon>
        <taxon>Iodidimonas</taxon>
    </lineage>
</organism>
<dbReference type="SUPFAM" id="SSF55447">
    <property type="entry name" value="CO dehydrogenase flavoprotein C-terminal domain-like"/>
    <property type="match status" value="1"/>
</dbReference>
<name>A0A5A7N6X4_9PROT</name>